<reference evidence="1 2" key="1">
    <citation type="journal article" date="2014" name="ISME J.">
        <title>Candidatus Competibacter-lineage genomes retrieved from metagenomes reveal functional metabolic diversity.</title>
        <authorList>
            <person name="McIlroy S.J."/>
            <person name="Albertsen M."/>
            <person name="Andresen E.K."/>
            <person name="Saunders A.M."/>
            <person name="Kristiansen R."/>
            <person name="Stokholm-Bjerregaard M."/>
            <person name="Nielsen K.L."/>
            <person name="Nielsen P.H."/>
        </authorList>
    </citation>
    <scope>NUCLEOTIDE SEQUENCE [LARGE SCALE GENOMIC DNA]</scope>
    <source>
        <strain evidence="1 2">Run_B_J11</strain>
    </source>
</reference>
<evidence type="ECO:0000313" key="1">
    <source>
        <dbReference type="EMBL" id="CDH44413.1"/>
    </source>
</evidence>
<gene>
    <name evidence="1" type="ORF">BN874_1650008</name>
</gene>
<dbReference type="Proteomes" id="UP000019184">
    <property type="component" value="Unassembled WGS sequence"/>
</dbReference>
<proteinExistence type="predicted"/>
<dbReference type="RefSeq" id="WP_034431581.1">
    <property type="nucleotide sequence ID" value="NZ_CBTK010000074.1"/>
</dbReference>
<dbReference type="AlphaFoldDB" id="A0A7U7J203"/>
<dbReference type="EMBL" id="CBTK010000074">
    <property type="protein sequence ID" value="CDH44413.1"/>
    <property type="molecule type" value="Genomic_DNA"/>
</dbReference>
<protein>
    <submittedName>
        <fullName evidence="1">Uncharacterized protein</fullName>
    </submittedName>
</protein>
<sequence>MDKQIFSARSVMKILNLSATSEMAAAIESAVSRGIMTTDTDFATGASWWRNAEGFLFATHAMSVVPESRRVELQWKEGEGYRAAA</sequence>
<keyword evidence="2" id="KW-1185">Reference proteome</keyword>
<evidence type="ECO:0000313" key="2">
    <source>
        <dbReference type="Proteomes" id="UP000019184"/>
    </source>
</evidence>
<comment type="caution">
    <text evidence="1">The sequence shown here is derived from an EMBL/GenBank/DDBJ whole genome shotgun (WGS) entry which is preliminary data.</text>
</comment>
<organism evidence="1 2">
    <name type="scientific">Candidatus Contendobacter odensis Run_B_J11</name>
    <dbReference type="NCBI Taxonomy" id="1400861"/>
    <lineage>
        <taxon>Bacteria</taxon>
        <taxon>Pseudomonadati</taxon>
        <taxon>Pseudomonadota</taxon>
        <taxon>Gammaproteobacteria</taxon>
        <taxon>Candidatus Competibacteraceae</taxon>
        <taxon>Candidatus Contendibacter</taxon>
    </lineage>
</organism>
<accession>A0A7U7J203</accession>
<name>A0A7U7J203_9GAMM</name>